<dbReference type="RefSeq" id="WP_345052702.1">
    <property type="nucleotide sequence ID" value="NZ_BAABED010000001.1"/>
</dbReference>
<dbReference type="PANTHER" id="PTHR43698">
    <property type="entry name" value="RIBD C-TERMINAL DOMAIN CONTAINING PROTEIN"/>
    <property type="match status" value="1"/>
</dbReference>
<dbReference type="InterPro" id="IPR011051">
    <property type="entry name" value="RmlC_Cupin_sf"/>
</dbReference>
<gene>
    <name evidence="2" type="ORF">ACFFPI_05465</name>
</gene>
<feature type="domain" description="Cupin type-2" evidence="1">
    <location>
        <begin position="39"/>
        <end position="106"/>
    </location>
</feature>
<evidence type="ECO:0000259" key="1">
    <source>
        <dbReference type="Pfam" id="PF07883"/>
    </source>
</evidence>
<proteinExistence type="predicted"/>
<dbReference type="Pfam" id="PF07883">
    <property type="entry name" value="Cupin_2"/>
    <property type="match status" value="1"/>
</dbReference>
<evidence type="ECO:0000313" key="2">
    <source>
        <dbReference type="EMBL" id="MFB9713600.1"/>
    </source>
</evidence>
<keyword evidence="3" id="KW-1185">Reference proteome</keyword>
<dbReference type="Gene3D" id="2.60.120.10">
    <property type="entry name" value="Jelly Rolls"/>
    <property type="match status" value="1"/>
</dbReference>
<protein>
    <submittedName>
        <fullName evidence="2">Cupin domain-containing protein</fullName>
    </submittedName>
</protein>
<evidence type="ECO:0000313" key="3">
    <source>
        <dbReference type="Proteomes" id="UP001589536"/>
    </source>
</evidence>
<organism evidence="2 3">
    <name type="scientific">Arthrobacter methylotrophus</name>
    <dbReference type="NCBI Taxonomy" id="121291"/>
    <lineage>
        <taxon>Bacteria</taxon>
        <taxon>Bacillati</taxon>
        <taxon>Actinomycetota</taxon>
        <taxon>Actinomycetes</taxon>
        <taxon>Micrococcales</taxon>
        <taxon>Micrococcaceae</taxon>
        <taxon>Arthrobacter</taxon>
    </lineage>
</organism>
<dbReference type="PANTHER" id="PTHR43698:SF1">
    <property type="entry name" value="BLL4564 PROTEIN"/>
    <property type="match status" value="1"/>
</dbReference>
<dbReference type="SUPFAM" id="SSF51182">
    <property type="entry name" value="RmlC-like cupins"/>
    <property type="match status" value="1"/>
</dbReference>
<dbReference type="EMBL" id="JBHMBH010000012">
    <property type="protein sequence ID" value="MFB9713600.1"/>
    <property type="molecule type" value="Genomic_DNA"/>
</dbReference>
<accession>A0ABV5UMV9</accession>
<dbReference type="InterPro" id="IPR013096">
    <property type="entry name" value="Cupin_2"/>
</dbReference>
<dbReference type="InterPro" id="IPR014710">
    <property type="entry name" value="RmlC-like_jellyroll"/>
</dbReference>
<comment type="caution">
    <text evidence="2">The sequence shown here is derived from an EMBL/GenBank/DDBJ whole genome shotgun (WGS) entry which is preliminary data.</text>
</comment>
<sequence>MKLIASGNKDYVYGGKFTGPVQLEMMLEAAQGSEPDIARVHFNDGAVTNWHSHPGGQLLYLVSGTGRVGSSAGEHVNLQPGTLVQTPENEDHWHGADAGSNAVWLATTWGVTCWHDHSPLEPA</sequence>
<name>A0ABV5UMV9_9MICC</name>
<dbReference type="Proteomes" id="UP001589536">
    <property type="component" value="Unassembled WGS sequence"/>
</dbReference>
<reference evidence="2 3" key="1">
    <citation type="submission" date="2024-09" db="EMBL/GenBank/DDBJ databases">
        <authorList>
            <person name="Sun Q."/>
            <person name="Mori K."/>
        </authorList>
    </citation>
    <scope>NUCLEOTIDE SEQUENCE [LARGE SCALE GENOMIC DNA]</scope>
    <source>
        <strain evidence="2 3">JCM 13519</strain>
    </source>
</reference>